<organism evidence="2 3">
    <name type="scientific">Paenibacillus roseus</name>
    <dbReference type="NCBI Taxonomy" id="2798579"/>
    <lineage>
        <taxon>Bacteria</taxon>
        <taxon>Bacillati</taxon>
        <taxon>Bacillota</taxon>
        <taxon>Bacilli</taxon>
        <taxon>Bacillales</taxon>
        <taxon>Paenibacillaceae</taxon>
        <taxon>Paenibacillus</taxon>
    </lineage>
</organism>
<dbReference type="EMBL" id="JAELUP010000117">
    <property type="protein sequence ID" value="MBJ6364162.1"/>
    <property type="molecule type" value="Genomic_DNA"/>
</dbReference>
<keyword evidence="3" id="KW-1185">Reference proteome</keyword>
<dbReference type="Gene3D" id="3.40.1440.10">
    <property type="entry name" value="GIY-YIG endonuclease"/>
    <property type="match status" value="1"/>
</dbReference>
<dbReference type="PROSITE" id="PS50164">
    <property type="entry name" value="GIY_YIG"/>
    <property type="match status" value="1"/>
</dbReference>
<gene>
    <name evidence="2" type="ORF">JFN88_23380</name>
</gene>
<protein>
    <submittedName>
        <fullName evidence="2">GIY-YIG nuclease family protein</fullName>
    </submittedName>
</protein>
<name>A0A934JBS3_9BACL</name>
<dbReference type="Proteomes" id="UP000640274">
    <property type="component" value="Unassembled WGS sequence"/>
</dbReference>
<dbReference type="Pfam" id="PF01541">
    <property type="entry name" value="GIY-YIG"/>
    <property type="match status" value="1"/>
</dbReference>
<dbReference type="SMART" id="SM00465">
    <property type="entry name" value="GIYc"/>
    <property type="match status" value="1"/>
</dbReference>
<evidence type="ECO:0000313" key="2">
    <source>
        <dbReference type="EMBL" id="MBJ6364162.1"/>
    </source>
</evidence>
<dbReference type="InterPro" id="IPR000305">
    <property type="entry name" value="GIY-YIG_endonuc"/>
</dbReference>
<comment type="caution">
    <text evidence="2">The sequence shown here is derived from an EMBL/GenBank/DDBJ whole genome shotgun (WGS) entry which is preliminary data.</text>
</comment>
<accession>A0A934JBS3</accession>
<dbReference type="RefSeq" id="WP_199021763.1">
    <property type="nucleotide sequence ID" value="NZ_JAELUP010000117.1"/>
</dbReference>
<dbReference type="AlphaFoldDB" id="A0A934JBS3"/>
<sequence>MKINMSMNVAEVRFDWDSFSTVKSMLKGKPGVYVIHKNEDTVLYIGMSKDLSSRLAQHVLNKGGKDLQGAVYCEVYLTESSAMADILETYLINKLKPELNFGKAVYKEFVQDSETSLYEIESRAVDMTQELEDLCFDLYSNHADYKGEQEPSLGEELYLIRSIREKERELRRLRSLAGRYRRRSGTLSEDIAATRASQSDYAYKHLPRIREYFGNVDMYEEAVTA</sequence>
<proteinExistence type="predicted"/>
<reference evidence="2" key="1">
    <citation type="submission" date="2020-12" db="EMBL/GenBank/DDBJ databases">
        <authorList>
            <person name="Huq M.A."/>
        </authorList>
    </citation>
    <scope>NUCLEOTIDE SEQUENCE</scope>
    <source>
        <strain evidence="2">MAHUQ-46</strain>
    </source>
</reference>
<evidence type="ECO:0000313" key="3">
    <source>
        <dbReference type="Proteomes" id="UP000640274"/>
    </source>
</evidence>
<feature type="domain" description="GIY-YIG" evidence="1">
    <location>
        <begin position="28"/>
        <end position="101"/>
    </location>
</feature>
<dbReference type="InterPro" id="IPR035901">
    <property type="entry name" value="GIY-YIG_endonuc_sf"/>
</dbReference>
<evidence type="ECO:0000259" key="1">
    <source>
        <dbReference type="PROSITE" id="PS50164"/>
    </source>
</evidence>
<dbReference type="SUPFAM" id="SSF82771">
    <property type="entry name" value="GIY-YIG endonuclease"/>
    <property type="match status" value="1"/>
</dbReference>